<feature type="region of interest" description="Disordered" evidence="1">
    <location>
        <begin position="185"/>
        <end position="242"/>
    </location>
</feature>
<gene>
    <name evidence="3" type="ORF">JKP88DRAFT_326114</name>
</gene>
<reference evidence="3" key="1">
    <citation type="submission" date="2021-02" db="EMBL/GenBank/DDBJ databases">
        <title>First Annotated Genome of the Yellow-green Alga Tribonema minus.</title>
        <authorList>
            <person name="Mahan K.M."/>
        </authorList>
    </citation>
    <scope>NUCLEOTIDE SEQUENCE</scope>
    <source>
        <strain evidence="3">UTEX B ZZ1240</strain>
    </source>
</reference>
<comment type="caution">
    <text evidence="3">The sequence shown here is derived from an EMBL/GenBank/DDBJ whole genome shotgun (WGS) entry which is preliminary data.</text>
</comment>
<feature type="compositionally biased region" description="Polar residues" evidence="1">
    <location>
        <begin position="192"/>
        <end position="205"/>
    </location>
</feature>
<feature type="domain" description="HNH nuclease" evidence="2">
    <location>
        <begin position="265"/>
        <end position="326"/>
    </location>
</feature>
<dbReference type="Pfam" id="PF13391">
    <property type="entry name" value="HNH_2"/>
    <property type="match status" value="1"/>
</dbReference>
<organism evidence="3 4">
    <name type="scientific">Tribonema minus</name>
    <dbReference type="NCBI Taxonomy" id="303371"/>
    <lineage>
        <taxon>Eukaryota</taxon>
        <taxon>Sar</taxon>
        <taxon>Stramenopiles</taxon>
        <taxon>Ochrophyta</taxon>
        <taxon>PX clade</taxon>
        <taxon>Xanthophyceae</taxon>
        <taxon>Tribonematales</taxon>
        <taxon>Tribonemataceae</taxon>
        <taxon>Tribonema</taxon>
    </lineage>
</organism>
<protein>
    <recommendedName>
        <fullName evidence="2">HNH nuclease domain-containing protein</fullName>
    </recommendedName>
</protein>
<dbReference type="InterPro" id="IPR003615">
    <property type="entry name" value="HNH_nuc"/>
</dbReference>
<dbReference type="Proteomes" id="UP000664859">
    <property type="component" value="Unassembled WGS sequence"/>
</dbReference>
<sequence>MDDWYDRLLAAAAERLDVDVSDVAAVLNSPDGDLKPKLFNNAWTTWLAISTASCDDIVGRKVQPGHAGLLKRAFPGNPSKSRQRLRGCYRPLSRLKYFRARRHWQPITRDAWFTLRRQLATCALDVCMLRQPELTLGGALAVLAVLGQCVSTFCVTLGLCRVAGSHDAGLASLLAAGVLERSSYRSESRQRAPSSSVSASTGEAQSSHESGAASDASSAAASSTANSQGARKIRNRNRGKQQRFREALIKRYSPTTQSNKSTVYCMLSHMELPAKTVKAAHLWKSEWSLKDPSLTAEVMGDEESWRNGLLLAQPLQDAFDAGHLCLVKKPNGVFRAFVLEQNLILRTLASRLDQGKSDVTAAAAATLGKLTFGDIDGRVLRSQPFDVPVDPAQKHKYQKYLKNPAPQSRALHYHALRTLLRQARSLSWANFKLKDLVLKVHMDDDNQEEAGNWGLSEARLAERVRFGTPSWRERVELLFRAAS</sequence>
<evidence type="ECO:0000256" key="1">
    <source>
        <dbReference type="SAM" id="MobiDB-lite"/>
    </source>
</evidence>
<feature type="compositionally biased region" description="Basic residues" evidence="1">
    <location>
        <begin position="231"/>
        <end position="242"/>
    </location>
</feature>
<evidence type="ECO:0000259" key="2">
    <source>
        <dbReference type="Pfam" id="PF13391"/>
    </source>
</evidence>
<dbReference type="AlphaFoldDB" id="A0A835YQC7"/>
<feature type="compositionally biased region" description="Low complexity" evidence="1">
    <location>
        <begin position="207"/>
        <end position="227"/>
    </location>
</feature>
<name>A0A835YQC7_9STRA</name>
<evidence type="ECO:0000313" key="4">
    <source>
        <dbReference type="Proteomes" id="UP000664859"/>
    </source>
</evidence>
<dbReference type="EMBL" id="JAFCMP010000446">
    <property type="protein sequence ID" value="KAG5179612.1"/>
    <property type="molecule type" value="Genomic_DNA"/>
</dbReference>
<dbReference type="OrthoDB" id="10052083at2759"/>
<proteinExistence type="predicted"/>
<keyword evidence="4" id="KW-1185">Reference proteome</keyword>
<accession>A0A835YQC7</accession>
<evidence type="ECO:0000313" key="3">
    <source>
        <dbReference type="EMBL" id="KAG5179612.1"/>
    </source>
</evidence>